<dbReference type="GeneID" id="87871230"/>
<dbReference type="Proteomes" id="UP001285908">
    <property type="component" value="Unassembled WGS sequence"/>
</dbReference>
<protein>
    <recommendedName>
        <fullName evidence="4">PARP-type domain-containing protein</fullName>
    </recommendedName>
</protein>
<gene>
    <name evidence="2" type="ORF">B0T23DRAFT_213900</name>
</gene>
<reference evidence="2 3" key="1">
    <citation type="journal article" date="2023" name="Mol. Phylogenet. Evol.">
        <title>Genome-scale phylogeny and comparative genomics of the fungal order Sordariales.</title>
        <authorList>
            <person name="Hensen N."/>
            <person name="Bonometti L."/>
            <person name="Westerberg I."/>
            <person name="Brannstrom I.O."/>
            <person name="Guillou S."/>
            <person name="Cros-Aarteil S."/>
            <person name="Calhoun S."/>
            <person name="Haridas S."/>
            <person name="Kuo A."/>
            <person name="Mondo S."/>
            <person name="Pangilinan J."/>
            <person name="Riley R."/>
            <person name="LaButti K."/>
            <person name="Andreopoulos B."/>
            <person name="Lipzen A."/>
            <person name="Chen C."/>
            <person name="Yan M."/>
            <person name="Daum C."/>
            <person name="Ng V."/>
            <person name="Clum A."/>
            <person name="Steindorff A."/>
            <person name="Ohm R.A."/>
            <person name="Martin F."/>
            <person name="Silar P."/>
            <person name="Natvig D.O."/>
            <person name="Lalanne C."/>
            <person name="Gautier V."/>
            <person name="Ament-Velasquez S.L."/>
            <person name="Kruys A."/>
            <person name="Hutchinson M.I."/>
            <person name="Powell A.J."/>
            <person name="Barry K."/>
            <person name="Miller A.N."/>
            <person name="Grigoriev I.V."/>
            <person name="Debuchy R."/>
            <person name="Gladieux P."/>
            <person name="Hiltunen Thoren M."/>
            <person name="Johannesson H."/>
        </authorList>
    </citation>
    <scope>NUCLEOTIDE SEQUENCE [LARGE SCALE GENOMIC DNA]</scope>
    <source>
        <strain evidence="2 3">FGSC 10403</strain>
    </source>
</reference>
<dbReference type="AlphaFoldDB" id="A0AAJ0I2G1"/>
<evidence type="ECO:0000313" key="2">
    <source>
        <dbReference type="EMBL" id="KAK3487767.1"/>
    </source>
</evidence>
<name>A0AAJ0I2G1_9PEZI</name>
<evidence type="ECO:0000256" key="1">
    <source>
        <dbReference type="SAM" id="MobiDB-lite"/>
    </source>
</evidence>
<feature type="compositionally biased region" description="Low complexity" evidence="1">
    <location>
        <begin position="133"/>
        <end position="148"/>
    </location>
</feature>
<keyword evidence="3" id="KW-1185">Reference proteome</keyword>
<feature type="region of interest" description="Disordered" evidence="1">
    <location>
        <begin position="129"/>
        <end position="154"/>
    </location>
</feature>
<sequence length="245" mass="27009">MGETRAACWRCSLPCLFYPSICNDPFTVTGQGTLTYGRQSIHGPSWLHLNCAVANKLHKNHLVPLTPDLCRLTALAANYLRARYPSNKKADLKQDPKTQNHAFHRLLVSTGSTSIPLVVHARGPKERAVSVCSPPTTTSQRPPRIQQPNSHETLHTVPLAPRRFTEPESSASSLSNPTAWQSVLVVFTGRIACLVDADKGFNRTTALAFKLQRPRAFAITLSAILSRNQISFCPVHSDQSFKTCV</sequence>
<dbReference type="RefSeq" id="XP_062689894.1">
    <property type="nucleotide sequence ID" value="XM_062833608.1"/>
</dbReference>
<accession>A0AAJ0I2G1</accession>
<evidence type="ECO:0000313" key="3">
    <source>
        <dbReference type="Proteomes" id="UP001285908"/>
    </source>
</evidence>
<dbReference type="EMBL" id="JAULSX010000007">
    <property type="protein sequence ID" value="KAK3487767.1"/>
    <property type="molecule type" value="Genomic_DNA"/>
</dbReference>
<evidence type="ECO:0008006" key="4">
    <source>
        <dbReference type="Google" id="ProtNLM"/>
    </source>
</evidence>
<comment type="caution">
    <text evidence="2">The sequence shown here is derived from an EMBL/GenBank/DDBJ whole genome shotgun (WGS) entry which is preliminary data.</text>
</comment>
<proteinExistence type="predicted"/>
<organism evidence="2 3">
    <name type="scientific">Neurospora hispaniola</name>
    <dbReference type="NCBI Taxonomy" id="588809"/>
    <lineage>
        <taxon>Eukaryota</taxon>
        <taxon>Fungi</taxon>
        <taxon>Dikarya</taxon>
        <taxon>Ascomycota</taxon>
        <taxon>Pezizomycotina</taxon>
        <taxon>Sordariomycetes</taxon>
        <taxon>Sordariomycetidae</taxon>
        <taxon>Sordariales</taxon>
        <taxon>Sordariaceae</taxon>
        <taxon>Neurospora</taxon>
    </lineage>
</organism>